<dbReference type="GO" id="GO:0046872">
    <property type="term" value="F:metal ion binding"/>
    <property type="evidence" value="ECO:0007669"/>
    <property type="project" value="UniProtKB-UniRule"/>
</dbReference>
<dbReference type="Proteomes" id="UP000824071">
    <property type="component" value="Unassembled WGS sequence"/>
</dbReference>
<accession>A0A9D1IFS1</accession>
<keyword evidence="3 10" id="KW-0285">Flavoprotein</keyword>
<evidence type="ECO:0000256" key="3">
    <source>
        <dbReference type="ARBA" id="ARBA00022630"/>
    </source>
</evidence>
<evidence type="ECO:0000256" key="4">
    <source>
        <dbReference type="ARBA" id="ARBA00022679"/>
    </source>
</evidence>
<dbReference type="SUPFAM" id="SSF143631">
    <property type="entry name" value="ApbE-like"/>
    <property type="match status" value="1"/>
</dbReference>
<feature type="binding site" evidence="11">
    <location>
        <position position="301"/>
    </location>
    <ligand>
        <name>Mg(2+)</name>
        <dbReference type="ChEBI" id="CHEBI:18420"/>
    </ligand>
</feature>
<dbReference type="Pfam" id="PF02424">
    <property type="entry name" value="ApbE"/>
    <property type="match status" value="1"/>
</dbReference>
<evidence type="ECO:0000256" key="1">
    <source>
        <dbReference type="ARBA" id="ARBA00011955"/>
    </source>
</evidence>
<dbReference type="GO" id="GO:0005886">
    <property type="term" value="C:plasma membrane"/>
    <property type="evidence" value="ECO:0007669"/>
    <property type="project" value="UniProtKB-SubCell"/>
</dbReference>
<keyword evidence="4 10" id="KW-0808">Transferase</keyword>
<evidence type="ECO:0000256" key="6">
    <source>
        <dbReference type="ARBA" id="ARBA00022827"/>
    </source>
</evidence>
<feature type="chain" id="PRO_5039754833" description="FAD:protein FMN transferase" evidence="12">
    <location>
        <begin position="26"/>
        <end position="354"/>
    </location>
</feature>
<gene>
    <name evidence="13" type="ORF">IAC53_04565</name>
</gene>
<comment type="caution">
    <text evidence="13">The sequence shown here is derived from an EMBL/GenBank/DDBJ whole genome shotgun (WGS) entry which is preliminary data.</text>
</comment>
<feature type="binding site" evidence="11">
    <location>
        <position position="178"/>
    </location>
    <ligand>
        <name>Mg(2+)</name>
        <dbReference type="ChEBI" id="CHEBI:18420"/>
    </ligand>
</feature>
<comment type="catalytic activity">
    <reaction evidence="9 10 12">
        <text>L-threonyl-[protein] + FAD = FMN-L-threonyl-[protein] + AMP + H(+)</text>
        <dbReference type="Rhea" id="RHEA:36847"/>
        <dbReference type="Rhea" id="RHEA-COMP:11060"/>
        <dbReference type="Rhea" id="RHEA-COMP:11061"/>
        <dbReference type="ChEBI" id="CHEBI:15378"/>
        <dbReference type="ChEBI" id="CHEBI:30013"/>
        <dbReference type="ChEBI" id="CHEBI:57692"/>
        <dbReference type="ChEBI" id="CHEBI:74257"/>
        <dbReference type="ChEBI" id="CHEBI:456215"/>
        <dbReference type="EC" id="2.7.1.180"/>
    </reaction>
</comment>
<dbReference type="AlphaFoldDB" id="A0A9D1IFS1"/>
<keyword evidence="5 10" id="KW-0479">Metal-binding</keyword>
<evidence type="ECO:0000256" key="12">
    <source>
        <dbReference type="RuleBase" id="RU363002"/>
    </source>
</evidence>
<keyword evidence="12" id="KW-1003">Cell membrane</keyword>
<dbReference type="PROSITE" id="PS51257">
    <property type="entry name" value="PROKAR_LIPOPROTEIN"/>
    <property type="match status" value="1"/>
</dbReference>
<reference evidence="13" key="2">
    <citation type="journal article" date="2021" name="PeerJ">
        <title>Extensive microbial diversity within the chicken gut microbiome revealed by metagenomics and culture.</title>
        <authorList>
            <person name="Gilroy R."/>
            <person name="Ravi A."/>
            <person name="Getino M."/>
            <person name="Pursley I."/>
            <person name="Horton D.L."/>
            <person name="Alikhan N.F."/>
            <person name="Baker D."/>
            <person name="Gharbi K."/>
            <person name="Hall N."/>
            <person name="Watson M."/>
            <person name="Adriaenssens E.M."/>
            <person name="Foster-Nyarko E."/>
            <person name="Jarju S."/>
            <person name="Secka A."/>
            <person name="Antonio M."/>
            <person name="Oren A."/>
            <person name="Chaudhuri R.R."/>
            <person name="La Ragione R."/>
            <person name="Hildebrand F."/>
            <person name="Pallen M.J."/>
        </authorList>
    </citation>
    <scope>NUCLEOTIDE SEQUENCE</scope>
    <source>
        <strain evidence="13">ChiGjej1B1-19959</strain>
    </source>
</reference>
<feature type="binding site" evidence="11">
    <location>
        <position position="297"/>
    </location>
    <ligand>
        <name>Mg(2+)</name>
        <dbReference type="ChEBI" id="CHEBI:18420"/>
    </ligand>
</feature>
<dbReference type="PIRSF" id="PIRSF006268">
    <property type="entry name" value="ApbE"/>
    <property type="match status" value="1"/>
</dbReference>
<evidence type="ECO:0000256" key="7">
    <source>
        <dbReference type="ARBA" id="ARBA00022842"/>
    </source>
</evidence>
<comment type="subcellular location">
    <subcellularLocation>
        <location evidence="12">Cell inner membrane</location>
        <topology evidence="12">Lipid-anchor</topology>
        <orientation evidence="12">Periplasmic side</orientation>
    </subcellularLocation>
</comment>
<dbReference type="EMBL" id="DVMW01000029">
    <property type="protein sequence ID" value="HIU35866.1"/>
    <property type="molecule type" value="Genomic_DNA"/>
</dbReference>
<evidence type="ECO:0000313" key="14">
    <source>
        <dbReference type="Proteomes" id="UP000824071"/>
    </source>
</evidence>
<evidence type="ECO:0000256" key="2">
    <source>
        <dbReference type="ARBA" id="ARBA00016337"/>
    </source>
</evidence>
<evidence type="ECO:0000256" key="9">
    <source>
        <dbReference type="ARBA" id="ARBA00048540"/>
    </source>
</evidence>
<feature type="signal peptide" evidence="12">
    <location>
        <begin position="1"/>
        <end position="25"/>
    </location>
</feature>
<reference evidence="13" key="1">
    <citation type="submission" date="2020-10" db="EMBL/GenBank/DDBJ databases">
        <authorList>
            <person name="Gilroy R."/>
        </authorList>
    </citation>
    <scope>NUCLEOTIDE SEQUENCE</scope>
    <source>
        <strain evidence="13">ChiGjej1B1-19959</strain>
    </source>
</reference>
<comment type="cofactor">
    <cofactor evidence="11">
        <name>Mg(2+)</name>
        <dbReference type="ChEBI" id="CHEBI:18420"/>
    </cofactor>
    <cofactor evidence="11">
        <name>Mn(2+)</name>
        <dbReference type="ChEBI" id="CHEBI:29035"/>
    </cofactor>
    <text evidence="11">Magnesium. Can also use manganese.</text>
</comment>
<keyword evidence="12" id="KW-0472">Membrane</keyword>
<name>A0A9D1IFS1_9FIRM</name>
<keyword evidence="12" id="KW-0997">Cell inner membrane</keyword>
<keyword evidence="12" id="KW-0732">Signal</keyword>
<evidence type="ECO:0000256" key="8">
    <source>
        <dbReference type="ARBA" id="ARBA00031306"/>
    </source>
</evidence>
<sequence length="354" mass="36582">MRKSGIFRCLAAALALTALCGCSGAENEPSAAYQNVAMGSAVSVQVYGGEAAAARAAAEDAYDAVQALDVQVLSKNASSSELYRLNHTDAAALPAKVSGELFDVLQRTKEIYSASGGRASLASGALTQIWGMDTNEFRVPASSEIERALLLCSDDTVSLDEAACTVSFLPGQVLNLGSVGKGAGCDKAAAVLQEAVEAGFLRGGVVSVGGSVATVGTWTEDGEPWRVGVRDPFGGANVYFAALTVGETYISTSGSYEKQFTENGKTYHHILDLTTGYPAKTDLVSVTVTARTGLESDALSTLCFLLGEQAAQPVLESFGAEALFVYADKTVSASAGLSGAVELLDTAYTFREAA</sequence>
<dbReference type="InterPro" id="IPR003374">
    <property type="entry name" value="ApbE-like_sf"/>
</dbReference>
<proteinExistence type="inferred from homology"/>
<evidence type="ECO:0000256" key="5">
    <source>
        <dbReference type="ARBA" id="ARBA00022723"/>
    </source>
</evidence>
<organism evidence="13 14">
    <name type="scientific">Candidatus Fimenecus excrementigallinarum</name>
    <dbReference type="NCBI Taxonomy" id="2840816"/>
    <lineage>
        <taxon>Bacteria</taxon>
        <taxon>Bacillati</taxon>
        <taxon>Bacillota</taxon>
        <taxon>Clostridia</taxon>
        <taxon>Candidatus Fimenecus</taxon>
    </lineage>
</organism>
<dbReference type="GO" id="GO:0016740">
    <property type="term" value="F:transferase activity"/>
    <property type="evidence" value="ECO:0007669"/>
    <property type="project" value="UniProtKB-UniRule"/>
</dbReference>
<protein>
    <recommendedName>
        <fullName evidence="2 10">FAD:protein FMN transferase</fullName>
        <ecNumber evidence="1 10">2.7.1.180</ecNumber>
    </recommendedName>
    <alternativeName>
        <fullName evidence="8 10">Flavin transferase</fullName>
    </alternativeName>
</protein>
<evidence type="ECO:0000313" key="13">
    <source>
        <dbReference type="EMBL" id="HIU35866.1"/>
    </source>
</evidence>
<dbReference type="Gene3D" id="3.10.520.10">
    <property type="entry name" value="ApbE-like domains"/>
    <property type="match status" value="1"/>
</dbReference>
<comment type="similarity">
    <text evidence="10 12">Belongs to the ApbE family.</text>
</comment>
<evidence type="ECO:0000256" key="11">
    <source>
        <dbReference type="PIRSR" id="PIRSR006268-2"/>
    </source>
</evidence>
<keyword evidence="12" id="KW-0449">Lipoprotein</keyword>
<comment type="function">
    <text evidence="12">Flavin transferase that catalyzes the transfer of the FMN moiety of FAD and its covalent binding to the hydroxyl group of a threonine residue in a target flavoprotein.</text>
</comment>
<dbReference type="EC" id="2.7.1.180" evidence="1 10"/>
<evidence type="ECO:0000256" key="10">
    <source>
        <dbReference type="PIRNR" id="PIRNR006268"/>
    </source>
</evidence>
<dbReference type="InterPro" id="IPR024932">
    <property type="entry name" value="ApbE"/>
</dbReference>
<keyword evidence="6 10" id="KW-0274">FAD</keyword>
<keyword evidence="7 10" id="KW-0460">Magnesium</keyword>
<dbReference type="PANTHER" id="PTHR30040">
    <property type="entry name" value="THIAMINE BIOSYNTHESIS LIPOPROTEIN APBE"/>
    <property type="match status" value="1"/>
</dbReference>
<dbReference type="PANTHER" id="PTHR30040:SF2">
    <property type="entry name" value="FAD:PROTEIN FMN TRANSFERASE"/>
    <property type="match status" value="1"/>
</dbReference>